<evidence type="ECO:0000313" key="2">
    <source>
        <dbReference type="EMBL" id="TPG35942.1"/>
    </source>
</evidence>
<evidence type="ECO:0000313" key="3">
    <source>
        <dbReference type="Proteomes" id="UP000320095"/>
    </source>
</evidence>
<evidence type="ECO:0000256" key="1">
    <source>
        <dbReference type="SAM" id="SignalP"/>
    </source>
</evidence>
<keyword evidence="1" id="KW-0732">Signal</keyword>
<feature type="chain" id="PRO_5038334506" evidence="1">
    <location>
        <begin position="24"/>
        <end position="311"/>
    </location>
</feature>
<dbReference type="Proteomes" id="UP000320095">
    <property type="component" value="Unassembled WGS sequence"/>
</dbReference>
<dbReference type="RefSeq" id="WP_140689365.1">
    <property type="nucleotide sequence ID" value="NZ_RCZG01000002.1"/>
</dbReference>
<dbReference type="InterPro" id="IPR029068">
    <property type="entry name" value="Glyas_Bleomycin-R_OHBP_Dase"/>
</dbReference>
<reference evidence="2 3" key="1">
    <citation type="journal article" date="2019" name="Environ. Microbiol.">
        <title>Species interactions and distinct microbial communities in high Arctic permafrost affected cryosols are associated with the CH4 and CO2 gas fluxes.</title>
        <authorList>
            <person name="Altshuler I."/>
            <person name="Hamel J."/>
            <person name="Turney S."/>
            <person name="Magnuson E."/>
            <person name="Levesque R."/>
            <person name="Greer C."/>
            <person name="Whyte L.G."/>
        </authorList>
    </citation>
    <scope>NUCLEOTIDE SEQUENCE [LARGE SCALE GENOMIC DNA]</scope>
    <source>
        <strain evidence="2 3">S5.20</strain>
    </source>
</reference>
<dbReference type="SUPFAM" id="SSF54593">
    <property type="entry name" value="Glyoxalase/Bleomycin resistance protein/Dihydroxybiphenyl dioxygenase"/>
    <property type="match status" value="1"/>
</dbReference>
<dbReference type="OrthoDB" id="107334at2"/>
<feature type="signal peptide" evidence="1">
    <location>
        <begin position="1"/>
        <end position="23"/>
    </location>
</feature>
<protein>
    <submittedName>
        <fullName evidence="2">Glyoxalase</fullName>
    </submittedName>
</protein>
<gene>
    <name evidence="2" type="ORF">EAH80_07930</name>
</gene>
<name>A0A502EG24_9MYCO</name>
<accession>A0A502EG24</accession>
<dbReference type="EMBL" id="RCZG01000002">
    <property type="protein sequence ID" value="TPG35942.1"/>
    <property type="molecule type" value="Genomic_DNA"/>
</dbReference>
<keyword evidence="3" id="KW-1185">Reference proteome</keyword>
<comment type="caution">
    <text evidence="2">The sequence shown here is derived from an EMBL/GenBank/DDBJ whole genome shotgun (WGS) entry which is preliminary data.</text>
</comment>
<proteinExistence type="predicted"/>
<organism evidence="2 3">
    <name type="scientific">Mycolicibacterium hodleri</name>
    <dbReference type="NCBI Taxonomy" id="49897"/>
    <lineage>
        <taxon>Bacteria</taxon>
        <taxon>Bacillati</taxon>
        <taxon>Actinomycetota</taxon>
        <taxon>Actinomycetes</taxon>
        <taxon>Mycobacteriales</taxon>
        <taxon>Mycobacteriaceae</taxon>
        <taxon>Mycolicibacterium</taxon>
    </lineage>
</organism>
<dbReference type="AlphaFoldDB" id="A0A502EG24"/>
<sequence>MVTWSWPRLGTVLLTAGMLITGACGTAPSAAPPANSTSNTPAIAAQAVGPQYDSVHVYVAPDRFDDFVHSWLATFGGTTKPASVVDVTPTASRTRSQLILSPVGTLSVFGYVTPTPYPFGSERTGWLLRDFDAGVKQARDSGAVLQVAPFDDPIGRDAIVEFPGGVNTQLYWHTTVPSYPALQTIPDNRVYLSPDAVDAFLSSYLRFTGGVVAADDPKTDGAVIGKPGTTFRQIHVTSPYGNTVVSVSDGHLPYPFGRETAGYAVGDVAETVGKATAAGAVVLVPRGRVGGGDSAVLEFPGGYVAEVHRSA</sequence>